<keyword evidence="5" id="KW-0788">Thiol protease</keyword>
<keyword evidence="6" id="KW-0865">Zymogen</keyword>
<dbReference type="Gene3D" id="1.10.533.10">
    <property type="entry name" value="Death Domain, Fas"/>
    <property type="match status" value="1"/>
</dbReference>
<dbReference type="GO" id="GO:0004197">
    <property type="term" value="F:cysteine-type endopeptidase activity"/>
    <property type="evidence" value="ECO:0007669"/>
    <property type="project" value="InterPro"/>
</dbReference>
<evidence type="ECO:0000259" key="9">
    <source>
        <dbReference type="PROSITE" id="PS50207"/>
    </source>
</evidence>
<dbReference type="InterPro" id="IPR001309">
    <property type="entry name" value="Pept_C14_p20"/>
</dbReference>
<dbReference type="PROSITE" id="PS50208">
    <property type="entry name" value="CASPASE_P20"/>
    <property type="match status" value="1"/>
</dbReference>
<dbReference type="Proteomes" id="UP001174909">
    <property type="component" value="Unassembled WGS sequence"/>
</dbReference>
<protein>
    <submittedName>
        <fullName evidence="11">Caspase-8</fullName>
    </submittedName>
</protein>
<evidence type="ECO:0000313" key="12">
    <source>
        <dbReference type="Proteomes" id="UP001174909"/>
    </source>
</evidence>
<dbReference type="PANTHER" id="PTHR48169:SF7">
    <property type="entry name" value="CASPASE 10"/>
    <property type="match status" value="1"/>
</dbReference>
<dbReference type="Gene3D" id="3.40.50.1460">
    <property type="match status" value="1"/>
</dbReference>
<evidence type="ECO:0000256" key="7">
    <source>
        <dbReference type="PIRSR" id="PIRSR038001-1"/>
    </source>
</evidence>
<dbReference type="GO" id="GO:0006915">
    <property type="term" value="P:apoptotic process"/>
    <property type="evidence" value="ECO:0007669"/>
    <property type="project" value="UniProtKB-KW"/>
</dbReference>
<dbReference type="PROSITE" id="PS50207">
    <property type="entry name" value="CASPASE_P10"/>
    <property type="match status" value="1"/>
</dbReference>
<feature type="active site" evidence="7">
    <location>
        <position position="268"/>
    </location>
</feature>
<dbReference type="InterPro" id="IPR011029">
    <property type="entry name" value="DEATH-like_dom_sf"/>
</dbReference>
<gene>
    <name evidence="11" type="ORF">GBAR_LOCUS11805</name>
</gene>
<comment type="similarity">
    <text evidence="1 8">Belongs to the peptidase C14A family.</text>
</comment>
<keyword evidence="2" id="KW-0645">Protease</keyword>
<name>A0AA35RXP0_GEOBA</name>
<dbReference type="InterPro" id="IPR016129">
    <property type="entry name" value="Caspase_his_AS"/>
</dbReference>
<dbReference type="GO" id="GO:0043067">
    <property type="term" value="P:regulation of programmed cell death"/>
    <property type="evidence" value="ECO:0007669"/>
    <property type="project" value="UniProtKB-ARBA"/>
</dbReference>
<comment type="caution">
    <text evidence="11">The sequence shown here is derived from an EMBL/GenBank/DDBJ whole genome shotgun (WGS) entry which is preliminary data.</text>
</comment>
<dbReference type="GO" id="GO:0006508">
    <property type="term" value="P:proteolysis"/>
    <property type="evidence" value="ECO:0007669"/>
    <property type="project" value="UniProtKB-KW"/>
</dbReference>
<dbReference type="InterPro" id="IPR011600">
    <property type="entry name" value="Pept_C14_caspase"/>
</dbReference>
<sequence>MEVRDAVTDVLHKWQGVAHALGLRPAQVQTIRAKHRGDLDACMDEAISVWLRRDYMDDKFGPPTWRSLVKAIAAKAGGQYPALADEIAEAHPMPADSSSTGDNAATFPATSPTQQTIPIPPSTADKTPFIIPKSTEGDGEAISIDSYGLKVTRFSAHKSAKHSTAIEYSFGVVTIEQRSLERVLDSYKMSSEPHGVCAIINNEKFSSHTERVGTQVDEANLTQCFRYLGYNVEVHRNLTAHQIESLFSYYRSSDHAKYDSFVVCILSHGEDGHVFGTDSKSVNFRSIVAQLTADSCRSLAGKPKVFFVQACRGHDKVRGRQIASDSGTVSLPSDATESVRIVSDSTPVAIPDDADFFVGNATPPGKVAWRDMDHGSWYISEICRVFSSLSRYVDLESMVTKVHNEVGTGYENRSYRQAPEATTRLRKKVYFFD</sequence>
<dbReference type="InterPro" id="IPR033139">
    <property type="entry name" value="Caspase_cys_AS"/>
</dbReference>
<proteinExistence type="inferred from homology"/>
<dbReference type="PROSITE" id="PS01122">
    <property type="entry name" value="CASPASE_CYS"/>
    <property type="match status" value="1"/>
</dbReference>
<dbReference type="GO" id="GO:0005737">
    <property type="term" value="C:cytoplasm"/>
    <property type="evidence" value="ECO:0007669"/>
    <property type="project" value="UniProtKB-ARBA"/>
</dbReference>
<dbReference type="InterPro" id="IPR015917">
    <property type="entry name" value="Pept_C14A"/>
</dbReference>
<dbReference type="CDD" id="cd00032">
    <property type="entry name" value="CASc"/>
    <property type="match status" value="1"/>
</dbReference>
<evidence type="ECO:0000256" key="5">
    <source>
        <dbReference type="ARBA" id="ARBA00022807"/>
    </source>
</evidence>
<keyword evidence="12" id="KW-1185">Reference proteome</keyword>
<dbReference type="PROSITE" id="PS01121">
    <property type="entry name" value="CASPASE_HIS"/>
    <property type="match status" value="1"/>
</dbReference>
<dbReference type="AlphaFoldDB" id="A0AA35RXP0"/>
<dbReference type="Pfam" id="PF00656">
    <property type="entry name" value="Peptidase_C14"/>
    <property type="match status" value="1"/>
</dbReference>
<dbReference type="SUPFAM" id="SSF52129">
    <property type="entry name" value="Caspase-like"/>
    <property type="match status" value="1"/>
</dbReference>
<feature type="domain" description="Caspase family p10" evidence="9">
    <location>
        <begin position="350"/>
        <end position="433"/>
    </location>
</feature>
<evidence type="ECO:0000256" key="1">
    <source>
        <dbReference type="ARBA" id="ARBA00010134"/>
    </source>
</evidence>
<evidence type="ECO:0000256" key="8">
    <source>
        <dbReference type="RuleBase" id="RU003971"/>
    </source>
</evidence>
<dbReference type="PIRSF" id="PIRSF038001">
    <property type="entry name" value="Caspase_ICE"/>
    <property type="match status" value="1"/>
</dbReference>
<dbReference type="InterPro" id="IPR029030">
    <property type="entry name" value="Caspase-like_dom_sf"/>
</dbReference>
<dbReference type="InterPro" id="IPR002138">
    <property type="entry name" value="Pept_C14_p10"/>
</dbReference>
<keyword evidence="3" id="KW-0053">Apoptosis</keyword>
<dbReference type="SMART" id="SM00115">
    <property type="entry name" value="CASc"/>
    <property type="match status" value="1"/>
</dbReference>
<evidence type="ECO:0000256" key="6">
    <source>
        <dbReference type="ARBA" id="ARBA00023145"/>
    </source>
</evidence>
<dbReference type="PANTHER" id="PTHR48169">
    <property type="entry name" value="DED DOMAIN-CONTAINING PROTEIN"/>
    <property type="match status" value="1"/>
</dbReference>
<keyword evidence="4" id="KW-0378">Hydrolase</keyword>
<accession>A0AA35RXP0</accession>
<dbReference type="GO" id="GO:0051604">
    <property type="term" value="P:protein maturation"/>
    <property type="evidence" value="ECO:0007669"/>
    <property type="project" value="UniProtKB-ARBA"/>
</dbReference>
<dbReference type="EMBL" id="CASHTH010001768">
    <property type="protein sequence ID" value="CAI8019655.1"/>
    <property type="molecule type" value="Genomic_DNA"/>
</dbReference>
<organism evidence="11 12">
    <name type="scientific">Geodia barretti</name>
    <name type="common">Barrett's horny sponge</name>
    <dbReference type="NCBI Taxonomy" id="519541"/>
    <lineage>
        <taxon>Eukaryota</taxon>
        <taxon>Metazoa</taxon>
        <taxon>Porifera</taxon>
        <taxon>Demospongiae</taxon>
        <taxon>Heteroscleromorpha</taxon>
        <taxon>Tetractinellida</taxon>
        <taxon>Astrophorina</taxon>
        <taxon>Geodiidae</taxon>
        <taxon>Geodia</taxon>
    </lineage>
</organism>
<feature type="domain" description="Caspase family p20" evidence="10">
    <location>
        <begin position="193"/>
        <end position="315"/>
    </location>
</feature>
<dbReference type="PRINTS" id="PR00376">
    <property type="entry name" value="IL1BCENZYME"/>
</dbReference>
<evidence type="ECO:0000256" key="4">
    <source>
        <dbReference type="ARBA" id="ARBA00022801"/>
    </source>
</evidence>
<evidence type="ECO:0000313" key="11">
    <source>
        <dbReference type="EMBL" id="CAI8019655.1"/>
    </source>
</evidence>
<evidence type="ECO:0000256" key="2">
    <source>
        <dbReference type="ARBA" id="ARBA00022670"/>
    </source>
</evidence>
<evidence type="ECO:0000256" key="3">
    <source>
        <dbReference type="ARBA" id="ARBA00022703"/>
    </source>
</evidence>
<evidence type="ECO:0000259" key="10">
    <source>
        <dbReference type="PROSITE" id="PS50208"/>
    </source>
</evidence>
<reference evidence="11" key="1">
    <citation type="submission" date="2023-03" db="EMBL/GenBank/DDBJ databases">
        <authorList>
            <person name="Steffen K."/>
            <person name="Cardenas P."/>
        </authorList>
    </citation>
    <scope>NUCLEOTIDE SEQUENCE</scope>
</reference>
<feature type="active site" evidence="7">
    <location>
        <position position="311"/>
    </location>
</feature>